<reference evidence="9 11" key="2">
    <citation type="journal article" date="2013" name="Nature">
        <title>Insights into bilaterian evolution from three spiralian genomes.</title>
        <authorList>
            <person name="Simakov O."/>
            <person name="Marletaz F."/>
            <person name="Cho S.J."/>
            <person name="Edsinger-Gonzales E."/>
            <person name="Havlak P."/>
            <person name="Hellsten U."/>
            <person name="Kuo D.H."/>
            <person name="Larsson T."/>
            <person name="Lv J."/>
            <person name="Arendt D."/>
            <person name="Savage R."/>
            <person name="Osoegawa K."/>
            <person name="de Jong P."/>
            <person name="Grimwood J."/>
            <person name="Chapman J.A."/>
            <person name="Shapiro H."/>
            <person name="Aerts A."/>
            <person name="Otillar R.P."/>
            <person name="Terry A.Y."/>
            <person name="Boore J.L."/>
            <person name="Grigoriev I.V."/>
            <person name="Lindberg D.R."/>
            <person name="Seaver E.C."/>
            <person name="Weisblat D.A."/>
            <person name="Putnam N.H."/>
            <person name="Rokhsar D.S."/>
        </authorList>
    </citation>
    <scope>NUCLEOTIDE SEQUENCE</scope>
    <source>
        <strain evidence="9 11">I ESC-2004</strain>
    </source>
</reference>
<dbReference type="SUPFAM" id="SSF48726">
    <property type="entry name" value="Immunoglobulin"/>
    <property type="match status" value="3"/>
</dbReference>
<dbReference type="GO" id="GO:0005911">
    <property type="term" value="C:cell-cell junction"/>
    <property type="evidence" value="ECO:0007669"/>
    <property type="project" value="TreeGrafter"/>
</dbReference>
<keyword evidence="2" id="KW-0812">Transmembrane</keyword>
<dbReference type="Gene3D" id="2.60.40.10">
    <property type="entry name" value="Immunoglobulins"/>
    <property type="match status" value="3"/>
</dbReference>
<evidence type="ECO:0000313" key="11">
    <source>
        <dbReference type="Proteomes" id="UP000014760"/>
    </source>
</evidence>
<name>R7T951_CAPTE</name>
<evidence type="ECO:0000256" key="1">
    <source>
        <dbReference type="ARBA" id="ARBA00004479"/>
    </source>
</evidence>
<keyword evidence="7" id="KW-0393">Immunoglobulin domain</keyword>
<feature type="domain" description="Ig-like" evidence="8">
    <location>
        <begin position="44"/>
        <end position="145"/>
    </location>
</feature>
<dbReference type="Pfam" id="PF07686">
    <property type="entry name" value="V-set"/>
    <property type="match status" value="1"/>
</dbReference>
<dbReference type="GO" id="GO:0050839">
    <property type="term" value="F:cell adhesion molecule binding"/>
    <property type="evidence" value="ECO:0007669"/>
    <property type="project" value="TreeGrafter"/>
</dbReference>
<dbReference type="SMART" id="SM00409">
    <property type="entry name" value="IG"/>
    <property type="match status" value="2"/>
</dbReference>
<dbReference type="InterPro" id="IPR003599">
    <property type="entry name" value="Ig_sub"/>
</dbReference>
<evidence type="ECO:0000256" key="4">
    <source>
        <dbReference type="ARBA" id="ARBA00023136"/>
    </source>
</evidence>
<dbReference type="InterPro" id="IPR007110">
    <property type="entry name" value="Ig-like_dom"/>
</dbReference>
<dbReference type="InterPro" id="IPR013783">
    <property type="entry name" value="Ig-like_fold"/>
</dbReference>
<comment type="subcellular location">
    <subcellularLocation>
        <location evidence="1">Membrane</location>
        <topology evidence="1">Single-pass type I membrane protein</topology>
    </subcellularLocation>
</comment>
<dbReference type="GO" id="GO:0005886">
    <property type="term" value="C:plasma membrane"/>
    <property type="evidence" value="ECO:0007669"/>
    <property type="project" value="TreeGrafter"/>
</dbReference>
<sequence>MIGSMVAQENRAMLSQSLRISSCVELLQTVSLLSMLSKGHVYIVKPGDSVVLHCEFVAEYFNLFDHPVVWKKVQLGEETQINMLGNLIPPFDNDKKFTTYFEESPPRYTLGLDILNVSQEDSGNYTCVVPSINATPLGSTTYRLYVPAPIHSLSLASTHQDLSASVKQLRHREVNPQIHLQESVPSTLQCVSHGGYPAPRVELFIGRRNITNLFKVTEHTKLRGRVGLRSMDVFLEATTYNFIPSAEDDGERLKCKVSVDGLGSNATIVKLHVDYAPVIKCYPASAVVGQRRVSIHCDVRARPLVTSLFWIIDENGTRVSLEAADGDYYPLVRDIGENTLQTKLYIDVAQKSNFHSYTLVAANALESKRETVMLKQPQDYSPSYL</sequence>
<reference evidence="11" key="1">
    <citation type="submission" date="2012-12" db="EMBL/GenBank/DDBJ databases">
        <authorList>
            <person name="Hellsten U."/>
            <person name="Grimwood J."/>
            <person name="Chapman J.A."/>
            <person name="Shapiro H."/>
            <person name="Aerts A."/>
            <person name="Otillar R.P."/>
            <person name="Terry A.Y."/>
            <person name="Boore J.L."/>
            <person name="Simakov O."/>
            <person name="Marletaz F."/>
            <person name="Cho S.-J."/>
            <person name="Edsinger-Gonzales E."/>
            <person name="Havlak P."/>
            <person name="Kuo D.-H."/>
            <person name="Larsson T."/>
            <person name="Lv J."/>
            <person name="Arendt D."/>
            <person name="Savage R."/>
            <person name="Osoegawa K."/>
            <person name="de Jong P."/>
            <person name="Lindberg D.R."/>
            <person name="Seaver E.C."/>
            <person name="Weisblat D.A."/>
            <person name="Putnam N.H."/>
            <person name="Grigoriev I.V."/>
            <person name="Rokhsar D.S."/>
        </authorList>
    </citation>
    <scope>NUCLEOTIDE SEQUENCE</scope>
    <source>
        <strain evidence="11">I ESC-2004</strain>
    </source>
</reference>
<dbReference type="InterPro" id="IPR013162">
    <property type="entry name" value="CD80_C2-set"/>
</dbReference>
<organism evidence="9">
    <name type="scientific">Capitella teleta</name>
    <name type="common">Polychaete worm</name>
    <dbReference type="NCBI Taxonomy" id="283909"/>
    <lineage>
        <taxon>Eukaryota</taxon>
        <taxon>Metazoa</taxon>
        <taxon>Spiralia</taxon>
        <taxon>Lophotrochozoa</taxon>
        <taxon>Annelida</taxon>
        <taxon>Polychaeta</taxon>
        <taxon>Sedentaria</taxon>
        <taxon>Scolecida</taxon>
        <taxon>Capitellidae</taxon>
        <taxon>Capitella</taxon>
    </lineage>
</organism>
<dbReference type="HOGENOM" id="CLU_051916_0_0_1"/>
<accession>R7T951</accession>
<keyword evidence="3" id="KW-1133">Transmembrane helix</keyword>
<keyword evidence="4" id="KW-0472">Membrane</keyword>
<dbReference type="InterPro" id="IPR051275">
    <property type="entry name" value="Cell_adhesion_signaling"/>
</dbReference>
<keyword evidence="5" id="KW-1015">Disulfide bond</keyword>
<dbReference type="GO" id="GO:0098609">
    <property type="term" value="P:cell-cell adhesion"/>
    <property type="evidence" value="ECO:0007669"/>
    <property type="project" value="TreeGrafter"/>
</dbReference>
<evidence type="ECO:0000256" key="7">
    <source>
        <dbReference type="ARBA" id="ARBA00023319"/>
    </source>
</evidence>
<reference evidence="10" key="3">
    <citation type="submission" date="2015-06" db="UniProtKB">
        <authorList>
            <consortium name="EnsemblMetazoa"/>
        </authorList>
    </citation>
    <scope>IDENTIFICATION</scope>
</reference>
<dbReference type="OrthoDB" id="6478865at2759"/>
<evidence type="ECO:0000313" key="9">
    <source>
        <dbReference type="EMBL" id="ELT89963.1"/>
    </source>
</evidence>
<keyword evidence="6" id="KW-0325">Glycoprotein</keyword>
<evidence type="ECO:0000256" key="3">
    <source>
        <dbReference type="ARBA" id="ARBA00022989"/>
    </source>
</evidence>
<dbReference type="AlphaFoldDB" id="R7T951"/>
<keyword evidence="11" id="KW-1185">Reference proteome</keyword>
<evidence type="ECO:0000313" key="10">
    <source>
        <dbReference type="EnsemblMetazoa" id="CapteP191938"/>
    </source>
</evidence>
<gene>
    <name evidence="9" type="ORF">CAPTEDRAFT_191938</name>
</gene>
<evidence type="ECO:0000256" key="5">
    <source>
        <dbReference type="ARBA" id="ARBA00023157"/>
    </source>
</evidence>
<evidence type="ECO:0000256" key="6">
    <source>
        <dbReference type="ARBA" id="ARBA00023180"/>
    </source>
</evidence>
<dbReference type="InterPro" id="IPR036179">
    <property type="entry name" value="Ig-like_dom_sf"/>
</dbReference>
<dbReference type="Pfam" id="PF08205">
    <property type="entry name" value="C2-set_2"/>
    <property type="match status" value="1"/>
</dbReference>
<dbReference type="Proteomes" id="UP000014760">
    <property type="component" value="Unassembled WGS sequence"/>
</dbReference>
<dbReference type="PROSITE" id="PS50835">
    <property type="entry name" value="IG_LIKE"/>
    <property type="match status" value="1"/>
</dbReference>
<dbReference type="EnsemblMetazoa" id="CapteT191938">
    <property type="protein sequence ID" value="CapteP191938"/>
    <property type="gene ID" value="CapteG191938"/>
</dbReference>
<evidence type="ECO:0000256" key="2">
    <source>
        <dbReference type="ARBA" id="ARBA00022692"/>
    </source>
</evidence>
<evidence type="ECO:0000259" key="8">
    <source>
        <dbReference type="PROSITE" id="PS50835"/>
    </source>
</evidence>
<dbReference type="PANTHER" id="PTHR11640">
    <property type="entry name" value="NEPHRIN"/>
    <property type="match status" value="1"/>
</dbReference>
<dbReference type="EMBL" id="KB311097">
    <property type="protein sequence ID" value="ELT89963.1"/>
    <property type="molecule type" value="Genomic_DNA"/>
</dbReference>
<proteinExistence type="predicted"/>
<dbReference type="InterPro" id="IPR013106">
    <property type="entry name" value="Ig_V-set"/>
</dbReference>
<dbReference type="PANTHER" id="PTHR11640:SF31">
    <property type="entry name" value="IRREGULAR CHIASM C-ROUGHEST PROTEIN-RELATED"/>
    <property type="match status" value="1"/>
</dbReference>
<dbReference type="EMBL" id="AMQN01014616">
    <property type="status" value="NOT_ANNOTATED_CDS"/>
    <property type="molecule type" value="Genomic_DNA"/>
</dbReference>
<protein>
    <recommendedName>
        <fullName evidence="8">Ig-like domain-containing protein</fullName>
    </recommendedName>
</protein>